<dbReference type="InterPro" id="IPR052404">
    <property type="entry name" value="SPP1-like_terminase"/>
</dbReference>
<name>A5I4C7_CLOBH</name>
<evidence type="ECO:0000313" key="5">
    <source>
        <dbReference type="EMBL" id="CAL83899.1"/>
    </source>
</evidence>
<evidence type="ECO:0000259" key="4">
    <source>
        <dbReference type="Pfam" id="PF06056"/>
    </source>
</evidence>
<protein>
    <submittedName>
        <fullName evidence="5">Phage terminase small subunit</fullName>
    </submittedName>
</protein>
<evidence type="ECO:0000256" key="3">
    <source>
        <dbReference type="SAM" id="MobiDB-lite"/>
    </source>
</evidence>
<dbReference type="GeneID" id="5186611"/>
<feature type="region of interest" description="Disordered" evidence="3">
    <location>
        <begin position="55"/>
        <end position="79"/>
    </location>
</feature>
<proteinExistence type="predicted"/>
<feature type="compositionally biased region" description="Basic and acidic residues" evidence="3">
    <location>
        <begin position="62"/>
        <end position="79"/>
    </location>
</feature>
<evidence type="ECO:0000313" key="6">
    <source>
        <dbReference type="Proteomes" id="UP000001986"/>
    </source>
</evidence>
<evidence type="ECO:0000256" key="2">
    <source>
        <dbReference type="ARBA" id="ARBA00023219"/>
    </source>
</evidence>
<dbReference type="EMBL" id="AM412317">
    <property type="protein sequence ID" value="CAL83899.1"/>
    <property type="molecule type" value="Genomic_DNA"/>
</dbReference>
<dbReference type="InterPro" id="IPR005335">
    <property type="entry name" value="Terminase_ssu"/>
</dbReference>
<dbReference type="GO" id="GO:0051276">
    <property type="term" value="P:chromosome organization"/>
    <property type="evidence" value="ECO:0007669"/>
    <property type="project" value="InterPro"/>
</dbReference>
<dbReference type="PANTHER" id="PTHR41328:SF3">
    <property type="entry name" value="PBSX PHAGE TERMINASE SMALL SUBUNIT"/>
    <property type="match status" value="1"/>
</dbReference>
<keyword evidence="6" id="KW-1185">Reference proteome</keyword>
<dbReference type="KEGG" id="cbo:CBO2356"/>
<dbReference type="InterPro" id="IPR038713">
    <property type="entry name" value="Terminase_Gp1_N_sf"/>
</dbReference>
<feature type="domain" description="Terminase ATPase subunit N-terminal" evidence="4">
    <location>
        <begin position="8"/>
        <end position="48"/>
    </location>
</feature>
<dbReference type="Pfam" id="PF06056">
    <property type="entry name" value="Terminase_5"/>
    <property type="match status" value="1"/>
</dbReference>
<dbReference type="InterPro" id="IPR009057">
    <property type="entry name" value="Homeodomain-like_sf"/>
</dbReference>
<keyword evidence="1" id="KW-1188">Viral release from host cell</keyword>
<dbReference type="HOGENOM" id="CLU_052808_0_0_9"/>
<gene>
    <name evidence="5" type="ordered locus">CBO2356</name>
</gene>
<accession>A5I4C7</accession>
<dbReference type="InterPro" id="IPR010332">
    <property type="entry name" value="ATPase_terminase-su_N"/>
</dbReference>
<organism evidence="5 6">
    <name type="scientific">Clostridium botulinum (strain Hall / ATCC 3502 / NCTC 13319 / Type A)</name>
    <dbReference type="NCBI Taxonomy" id="441771"/>
    <lineage>
        <taxon>Bacteria</taxon>
        <taxon>Bacillati</taxon>
        <taxon>Bacillota</taxon>
        <taxon>Clostridia</taxon>
        <taxon>Eubacteriales</taxon>
        <taxon>Clostridiaceae</taxon>
        <taxon>Clostridium</taxon>
    </lineage>
</organism>
<dbReference type="Gene3D" id="1.10.10.1400">
    <property type="entry name" value="Terminase, small subunit, N-terminal DNA-binding domain, HTH motif"/>
    <property type="match status" value="1"/>
</dbReference>
<reference evidence="5 6" key="1">
    <citation type="journal article" date="2007" name="Genome Res.">
        <title>Genome sequence of a proteolytic (Group I) Clostridium botulinum strain Hall A and comparative analysis of the clostridial genomes.</title>
        <authorList>
            <person name="Sebaihia M."/>
            <person name="Peck M.W."/>
            <person name="Minton N.P."/>
            <person name="Thomson N.R."/>
            <person name="Holden M.T.G."/>
            <person name="Mitchell W.J."/>
            <person name="Carter A.T."/>
            <person name="Bentley S.D."/>
            <person name="Mason D.R."/>
            <person name="Crossman L."/>
            <person name="Paul C.J."/>
            <person name="Ivens A."/>
            <person name="Wells-Bennik M.H.J."/>
            <person name="Davis I.J."/>
            <person name="Cerdeno-Tarraga A.M."/>
            <person name="Churcher C."/>
            <person name="Quail M.A."/>
            <person name="Chillingworth T."/>
            <person name="Feltwell T."/>
            <person name="Fraser A."/>
            <person name="Goodhead I."/>
            <person name="Hance Z."/>
            <person name="Jagels K."/>
            <person name="Larke N."/>
            <person name="Maddison M."/>
            <person name="Moule S."/>
            <person name="Mungall K."/>
            <person name="Norbertczak H."/>
            <person name="Rabbinowitsch E."/>
            <person name="Sanders M."/>
            <person name="Simmonds M."/>
            <person name="White B."/>
            <person name="Whithead S."/>
            <person name="Parkhill J."/>
        </authorList>
    </citation>
    <scope>NUCLEOTIDE SEQUENCE [LARGE SCALE GENOMIC DNA]</scope>
    <source>
        <strain evidence="6">Hall / ATCC 3502 / NCTC 13319 / Type A [Sanger]</strain>
    </source>
</reference>
<dbReference type="Pfam" id="PF03592">
    <property type="entry name" value="Terminase_2"/>
    <property type="match status" value="1"/>
</dbReference>
<dbReference type="SUPFAM" id="SSF46689">
    <property type="entry name" value="Homeodomain-like"/>
    <property type="match status" value="1"/>
</dbReference>
<dbReference type="PANTHER" id="PTHR41328">
    <property type="entry name" value="TERMINASE SMALL SUBUNIT-RELATED"/>
    <property type="match status" value="1"/>
</dbReference>
<dbReference type="PATRIC" id="fig|413999.7.peg.2331"/>
<sequence>MESIRGPDIKKQAEKYYISGMKYKDIASKYNVSINTVKSWKQRYKWNRKSMHTKKKVCTQKQNKEKSVQEPMQQEEKEVLNNSELTDKQRLFCSYYIKYRNKTKAYMKAYQCSWENANAHAYELWENVGVRNEIDKQLKEIRDNIKIDIQDLIQLNIDIAFADMKDYVTFGRKEIEIDKDEENNPVMVKVNYVDFKNSNEVDGTLISEVKQGKDGVSIKLQDKIKAIDFLRKHIEFLDEDTKHKLDIENKKLQNEKLKVDIEKVNGNKNINSKAVQIVDDIDD</sequence>
<dbReference type="AlphaFoldDB" id="A5I4C7"/>
<keyword evidence="2" id="KW-0231">Viral genome packaging</keyword>
<dbReference type="Proteomes" id="UP000001986">
    <property type="component" value="Chromosome"/>
</dbReference>
<evidence type="ECO:0000256" key="1">
    <source>
        <dbReference type="ARBA" id="ARBA00022612"/>
    </source>
</evidence>